<dbReference type="Pfam" id="PF13274">
    <property type="entry name" value="SocA_Panacea"/>
    <property type="match status" value="1"/>
</dbReference>
<dbReference type="AlphaFoldDB" id="B9J9D9"/>
<name>B9J9D9_RHIR8</name>
<protein>
    <recommendedName>
        <fullName evidence="1">Antitoxin SocA-like Panacea domain-containing protein</fullName>
    </recommendedName>
</protein>
<dbReference type="eggNOG" id="COG3600">
    <property type="taxonomic scope" value="Bacteria"/>
</dbReference>
<accession>B9J9D9</accession>
<evidence type="ECO:0000259" key="1">
    <source>
        <dbReference type="Pfam" id="PF13274"/>
    </source>
</evidence>
<evidence type="ECO:0000313" key="2">
    <source>
        <dbReference type="EMBL" id="ACM27541.1"/>
    </source>
</evidence>
<organism evidence="2 3">
    <name type="scientific">Rhizobium rhizogenes (strain K84 / ATCC BAA-868)</name>
    <name type="common">Agrobacterium radiobacter</name>
    <dbReference type="NCBI Taxonomy" id="311403"/>
    <lineage>
        <taxon>Bacteria</taxon>
        <taxon>Pseudomonadati</taxon>
        <taxon>Pseudomonadota</taxon>
        <taxon>Alphaproteobacteria</taxon>
        <taxon>Hyphomicrobiales</taxon>
        <taxon>Rhizobiaceae</taxon>
        <taxon>Rhizobium/Agrobacterium group</taxon>
        <taxon>Rhizobium</taxon>
    </lineage>
</organism>
<dbReference type="STRING" id="311403.Arad_3637"/>
<sequence length="190" mass="21522">MTYDPKKAAQLIARFIQKSGGNSINVLKAVKLVYLADRESIGRYGFPILDETRVSMPHGPVNSTTYSHINGEYDLGACGWADYLEDKEHHQIALANTALTVDDLEELSDADLECVDAVWERFGVMNQWELRDWTHNPKNIPEWEDPNGASNPIPLIRIMTALGMENAKELADEVHDYRTIDRVFLAVRVH</sequence>
<gene>
    <name evidence="2" type="ordered locus">Arad_3637</name>
</gene>
<dbReference type="EMBL" id="CP000628">
    <property type="protein sequence ID" value="ACM27541.1"/>
    <property type="molecule type" value="Genomic_DNA"/>
</dbReference>
<dbReference type="RefSeq" id="WP_012652219.1">
    <property type="nucleotide sequence ID" value="NC_011985.1"/>
</dbReference>
<feature type="domain" description="Antitoxin SocA-like Panacea" evidence="1">
    <location>
        <begin position="31"/>
        <end position="138"/>
    </location>
</feature>
<dbReference type="InterPro" id="IPR025272">
    <property type="entry name" value="SocA_Panacea"/>
</dbReference>
<reference evidence="2 3" key="1">
    <citation type="journal article" date="2009" name="J. Bacteriol.">
        <title>Genome sequences of three Agrobacterium biovars help elucidate the evolution of multichromosome genomes in bacteria.</title>
        <authorList>
            <person name="Slater S.C."/>
            <person name="Goldman B.S."/>
            <person name="Goodner B."/>
            <person name="Setubal J.C."/>
            <person name="Farrand S.K."/>
            <person name="Nester E.W."/>
            <person name="Burr T.J."/>
            <person name="Banta L."/>
            <person name="Dickerman A.W."/>
            <person name="Paulsen I."/>
            <person name="Otten L."/>
            <person name="Suen G."/>
            <person name="Welch R."/>
            <person name="Almeida N.F."/>
            <person name="Arnold F."/>
            <person name="Burton O.T."/>
            <person name="Du Z."/>
            <person name="Ewing A."/>
            <person name="Godsy E."/>
            <person name="Heisel S."/>
            <person name="Houmiel K.L."/>
            <person name="Jhaveri J."/>
            <person name="Lu J."/>
            <person name="Miller N.M."/>
            <person name="Norton S."/>
            <person name="Chen Q."/>
            <person name="Phoolcharoen W."/>
            <person name="Ohlin V."/>
            <person name="Ondrusek D."/>
            <person name="Pride N."/>
            <person name="Stricklin S.L."/>
            <person name="Sun J."/>
            <person name="Wheeler C."/>
            <person name="Wilson L."/>
            <person name="Zhu H."/>
            <person name="Wood D.W."/>
        </authorList>
    </citation>
    <scope>NUCLEOTIDE SEQUENCE [LARGE SCALE GENOMIC DNA]</scope>
    <source>
        <strain evidence="3">K84 / ATCC BAA-868</strain>
    </source>
</reference>
<dbReference type="Proteomes" id="UP000001600">
    <property type="component" value="Chromosome 1"/>
</dbReference>
<dbReference type="KEGG" id="ara:Arad_3637"/>
<dbReference type="HOGENOM" id="CLU_107055_0_0_5"/>
<evidence type="ECO:0000313" key="3">
    <source>
        <dbReference type="Proteomes" id="UP000001600"/>
    </source>
</evidence>
<proteinExistence type="predicted"/>